<protein>
    <submittedName>
        <fullName evidence="2">Transcription initiation factor TFIID 150 kDa subunit</fullName>
    </submittedName>
</protein>
<proteinExistence type="predicted"/>
<evidence type="ECO:0000313" key="2">
    <source>
        <dbReference type="WBParaSite" id="ES5_v2.g13077.t1"/>
    </source>
</evidence>
<reference evidence="2" key="1">
    <citation type="submission" date="2022-11" db="UniProtKB">
        <authorList>
            <consortium name="WormBaseParasite"/>
        </authorList>
    </citation>
    <scope>IDENTIFICATION</scope>
</reference>
<evidence type="ECO:0000313" key="1">
    <source>
        <dbReference type="Proteomes" id="UP000887579"/>
    </source>
</evidence>
<sequence>MLKHTVAQCGRVFEFFEELLSSRFPFSCFHVIFVYNLPDEFAAYSGFSILSVDLLYHKKIIDVVQSTRKQIVNAIASQFFGCFVQPYRYRELWLVRSLARFITFLYIERSFGQCEYTFEFYTAMKEVCDYEKRFGKICLSPRTKEDIQESFANSSLAGMTSPKQFDMFVKKGELVLRILHNKLGKESFMKVLHRLIYVATHYGQLQRQQMHWYYLTLTVETFFQTVLNVTGREVPSLIDQWIYGGGHAHLEVHYQVNRKRNIIEVEVKQEAKKGRQIYTGPLTVSVQEIDGSYNHIIQIDKEYVKEDIQCHSKGRNKKKKKVLISVGEEVEIDFSRFDPEATVLWVRIDPEMLLIREVNLSQPLIHHEYTVLYERDVCAQLNAIEVFKQTSTIQTIDVLNQVLSNERLFYQVRVAALKALSHARTKFAGSIVNSKGLIEIFQDFYGSKSAPQIIASNNIVILPRSLQKYAIMQHFARSLALVRDQRGQCPIENVKFIASLLFYNDNSSNRFTDDFLRSAYIEALGRSLIQTEKHSPDLKNVDEATSIVIEETTRTLNLEMMKPSYGRIILISCLNVICDLQKLGHIPVDLEFFWLYTDPRSSYLHVRVAAILCIVKLIRANNRSKWFEDAMPRVIEFIVNDGEPRFIYLTLAKITEIAPFHYMGESGIRAKNYPINCQKLFDILWAKMNDEHLDDRIRLLLVDLFYVFYGRDIPELYSDTVVSFNNSRNEML</sequence>
<dbReference type="Proteomes" id="UP000887579">
    <property type="component" value="Unplaced"/>
</dbReference>
<organism evidence="1 2">
    <name type="scientific">Panagrolaimus sp. ES5</name>
    <dbReference type="NCBI Taxonomy" id="591445"/>
    <lineage>
        <taxon>Eukaryota</taxon>
        <taxon>Metazoa</taxon>
        <taxon>Ecdysozoa</taxon>
        <taxon>Nematoda</taxon>
        <taxon>Chromadorea</taxon>
        <taxon>Rhabditida</taxon>
        <taxon>Tylenchina</taxon>
        <taxon>Panagrolaimomorpha</taxon>
        <taxon>Panagrolaimoidea</taxon>
        <taxon>Panagrolaimidae</taxon>
        <taxon>Panagrolaimus</taxon>
    </lineage>
</organism>
<dbReference type="WBParaSite" id="ES5_v2.g13077.t1">
    <property type="protein sequence ID" value="ES5_v2.g13077.t1"/>
    <property type="gene ID" value="ES5_v2.g13077"/>
</dbReference>
<accession>A0AC34F7F0</accession>
<name>A0AC34F7F0_9BILA</name>